<dbReference type="InterPro" id="IPR036188">
    <property type="entry name" value="FAD/NAD-bd_sf"/>
</dbReference>
<evidence type="ECO:0000256" key="6">
    <source>
        <dbReference type="ARBA" id="ARBA00023157"/>
    </source>
</evidence>
<dbReference type="GO" id="GO:0051537">
    <property type="term" value="F:2 iron, 2 sulfur cluster binding"/>
    <property type="evidence" value="ECO:0007669"/>
    <property type="project" value="UniProtKB-KW"/>
</dbReference>
<dbReference type="OrthoDB" id="311718at2"/>
<dbReference type="PROSITE" id="PS51296">
    <property type="entry name" value="RIESKE"/>
    <property type="match status" value="1"/>
</dbReference>
<protein>
    <submittedName>
        <fullName evidence="8">Oxidoreductase</fullName>
    </submittedName>
</protein>
<evidence type="ECO:0000256" key="1">
    <source>
        <dbReference type="ARBA" id="ARBA00022714"/>
    </source>
</evidence>
<dbReference type="Pfam" id="PF00355">
    <property type="entry name" value="Rieske"/>
    <property type="match status" value="1"/>
</dbReference>
<dbReference type="InterPro" id="IPR036922">
    <property type="entry name" value="Rieske_2Fe-2S_sf"/>
</dbReference>
<dbReference type="AlphaFoldDB" id="A0A0D9AQ86"/>
<keyword evidence="6" id="KW-1015">Disulfide bond</keyword>
<dbReference type="InterPro" id="IPR017941">
    <property type="entry name" value="Rieske_2Fe-2S"/>
</dbReference>
<dbReference type="PRINTS" id="PR00162">
    <property type="entry name" value="RIESKE"/>
</dbReference>
<comment type="caution">
    <text evidence="8">The sequence shown here is derived from an EMBL/GenBank/DDBJ whole genome shotgun (WGS) entry which is preliminary data.</text>
</comment>
<name>A0A0D9AQ86_STUST</name>
<keyword evidence="3" id="KW-0560">Oxidoreductase</keyword>
<reference evidence="8 9" key="1">
    <citation type="submission" date="2015-02" db="EMBL/GenBank/DDBJ databases">
        <title>Draft genome sequence of Pseudomonas stutzeri NT0128 isolated from wheat (Triticum turgidum) rhizosphere.</title>
        <authorList>
            <person name="Tovi N."/>
            <person name="Frenk S."/>
            <person name="Hadar Y."/>
            <person name="Minz D."/>
        </authorList>
    </citation>
    <scope>NUCLEOTIDE SEQUENCE [LARGE SCALE GENOMIC DNA]</scope>
    <source>
        <strain evidence="8 9">NT0128</strain>
    </source>
</reference>
<dbReference type="Gene3D" id="3.30.9.10">
    <property type="entry name" value="D-Amino Acid Oxidase, subunit A, domain 2"/>
    <property type="match status" value="1"/>
</dbReference>
<keyword evidence="2" id="KW-0479">Metal-binding</keyword>
<dbReference type="FunFam" id="2.102.10.10:FF:000014">
    <property type="entry name" value="Oxidoreductase, FAD dependent"/>
    <property type="match status" value="1"/>
</dbReference>
<dbReference type="GO" id="GO:0005737">
    <property type="term" value="C:cytoplasm"/>
    <property type="evidence" value="ECO:0007669"/>
    <property type="project" value="TreeGrafter"/>
</dbReference>
<dbReference type="GO" id="GO:0046872">
    <property type="term" value="F:metal ion binding"/>
    <property type="evidence" value="ECO:0007669"/>
    <property type="project" value="UniProtKB-KW"/>
</dbReference>
<proteinExistence type="predicted"/>
<evidence type="ECO:0000256" key="2">
    <source>
        <dbReference type="ARBA" id="ARBA00022723"/>
    </source>
</evidence>
<keyword evidence="5" id="KW-0411">Iron-sulfur</keyword>
<evidence type="ECO:0000256" key="5">
    <source>
        <dbReference type="ARBA" id="ARBA00023014"/>
    </source>
</evidence>
<organism evidence="8 9">
    <name type="scientific">Stutzerimonas stutzeri</name>
    <name type="common">Pseudomonas stutzeri</name>
    <dbReference type="NCBI Taxonomy" id="316"/>
    <lineage>
        <taxon>Bacteria</taxon>
        <taxon>Pseudomonadati</taxon>
        <taxon>Pseudomonadota</taxon>
        <taxon>Gammaproteobacteria</taxon>
        <taxon>Pseudomonadales</taxon>
        <taxon>Pseudomonadaceae</taxon>
        <taxon>Stutzerimonas</taxon>
    </lineage>
</organism>
<evidence type="ECO:0000256" key="3">
    <source>
        <dbReference type="ARBA" id="ARBA00023002"/>
    </source>
</evidence>
<keyword evidence="1" id="KW-0001">2Fe-2S</keyword>
<evidence type="ECO:0000256" key="4">
    <source>
        <dbReference type="ARBA" id="ARBA00023004"/>
    </source>
</evidence>
<evidence type="ECO:0000313" key="8">
    <source>
        <dbReference type="EMBL" id="KJH82892.1"/>
    </source>
</evidence>
<dbReference type="Proteomes" id="UP000032487">
    <property type="component" value="Unassembled WGS sequence"/>
</dbReference>
<dbReference type="Gene3D" id="2.102.10.10">
    <property type="entry name" value="Rieske [2Fe-2S] iron-sulphur domain"/>
    <property type="match status" value="1"/>
</dbReference>
<dbReference type="PANTHER" id="PTHR13847:SF274">
    <property type="entry name" value="RIESKE 2FE-2S IRON-SULFUR PROTEIN YHFW-RELATED"/>
    <property type="match status" value="1"/>
</dbReference>
<feature type="domain" description="Rieske" evidence="7">
    <location>
        <begin position="406"/>
        <end position="491"/>
    </location>
</feature>
<dbReference type="SUPFAM" id="SSF51905">
    <property type="entry name" value="FAD/NAD(P)-binding domain"/>
    <property type="match status" value="1"/>
</dbReference>
<dbReference type="PANTHER" id="PTHR13847">
    <property type="entry name" value="SARCOSINE DEHYDROGENASE-RELATED"/>
    <property type="match status" value="1"/>
</dbReference>
<dbReference type="InterPro" id="IPR005805">
    <property type="entry name" value="Rieske_Fe-S_prot_C"/>
</dbReference>
<dbReference type="GO" id="GO:0016491">
    <property type="term" value="F:oxidoreductase activity"/>
    <property type="evidence" value="ECO:0007669"/>
    <property type="project" value="UniProtKB-KW"/>
</dbReference>
<dbReference type="PATRIC" id="fig|316.101.peg.1445"/>
<dbReference type="SUPFAM" id="SSF50022">
    <property type="entry name" value="ISP domain"/>
    <property type="match status" value="1"/>
</dbReference>
<keyword evidence="4" id="KW-0408">Iron</keyword>
<dbReference type="Gene3D" id="3.50.50.60">
    <property type="entry name" value="FAD/NAD(P)-binding domain"/>
    <property type="match status" value="1"/>
</dbReference>
<sequence>MPALSATPNCCWTASAPHGDFPRLTGNSECDVVVVGAGIVGLSAAMTLCEAGKSVVVLEAREVGLQVTGRSTAKVTTQHALIYRHLIDTFGQELAQCYADANREAVNRIRHWVETLQIDCDYQHQSAFAYACSSDWRAAIEQEAEAARCLGFAARLLERAPLPFDTACALEFPDQAQFNPTRYLLGLANAVQARGGRIHQQTRARSFEHKGRWQVGFEGGSIDAEQVILATHMPVETPIDLVSPTQPRCHVAMAFRPQGDAHLEGMFIGVDEPTHSIRMGHDPEGPLLIVLGPRFKTGQDGDVARRFVDLESWARGNLPVSEPAWRWCNEDYDTADRMAYVGEPDSEKAPGLFVATGFNGWGISNGTAAGLGIARQIITGRRPWKHLYDPTRPSPDDFNQSTDSQSQVEELEAIGHGEGGVITRGDEKIAVWRDDSGTLHSVSAACTHMGCTVTWNNADRTWDCPCHGSIFEANGGVIHGPAVQPLAAKTL</sequence>
<gene>
    <name evidence="8" type="ORF">UF78_08640</name>
</gene>
<dbReference type="EMBL" id="JYHV01000014">
    <property type="protein sequence ID" value="KJH82892.1"/>
    <property type="molecule type" value="Genomic_DNA"/>
</dbReference>
<evidence type="ECO:0000313" key="9">
    <source>
        <dbReference type="Proteomes" id="UP000032487"/>
    </source>
</evidence>
<evidence type="ECO:0000259" key="7">
    <source>
        <dbReference type="PROSITE" id="PS51296"/>
    </source>
</evidence>
<dbReference type="RefSeq" id="WP_045161708.1">
    <property type="nucleotide sequence ID" value="NZ_JYHV01000014.1"/>
</dbReference>
<dbReference type="Pfam" id="PF01266">
    <property type="entry name" value="DAO"/>
    <property type="match status" value="1"/>
</dbReference>
<accession>A0A0D9AQ86</accession>
<dbReference type="GO" id="GO:0016020">
    <property type="term" value="C:membrane"/>
    <property type="evidence" value="ECO:0007669"/>
    <property type="project" value="InterPro"/>
</dbReference>
<dbReference type="InterPro" id="IPR006076">
    <property type="entry name" value="FAD-dep_OxRdtase"/>
</dbReference>